<feature type="transmembrane region" description="Helical" evidence="5">
    <location>
        <begin position="120"/>
        <end position="142"/>
    </location>
</feature>
<evidence type="ECO:0000256" key="2">
    <source>
        <dbReference type="ARBA" id="ARBA00022692"/>
    </source>
</evidence>
<keyword evidence="3 5" id="KW-1133">Transmembrane helix</keyword>
<evidence type="ECO:0000256" key="1">
    <source>
        <dbReference type="ARBA" id="ARBA00004141"/>
    </source>
</evidence>
<dbReference type="PANTHER" id="PTHR31465:SF13">
    <property type="entry name" value="RTA1 DOMAIN PROTEIN-RELATED"/>
    <property type="match status" value="1"/>
</dbReference>
<sequence length="328" mass="36791">MSSGDDPDPSRLYFYTPNKPAAIFFATAFALAGLAHLWLGFSSKSFRMTSCLVFGCALLATAFSTRAILAEDDRNGQVFTASTMLDYAAPPLMQLANFQILGRVFYWVPYFAPMHPARMLLTLGSICAVIELLTVMGIAFLSNRDLPEVDLQRGDYMTKGSLVVQLATIGIFYALLGVFHRCCYLAYLTRNQGLVRLLTLLYTTTALLLGRTIYRMAELFGSPPNPLSSSGDTLPPAVRYEALFYIFDALLLLLFALAWLFWHPRLYLPITSKRYLAQDAKTELAGPGWADSRSLTETFLNPFATLTARAGHQRPFWEHNGYELQRRR</sequence>
<feature type="transmembrane region" description="Helical" evidence="5">
    <location>
        <begin position="194"/>
        <end position="214"/>
    </location>
</feature>
<gene>
    <name evidence="6" type="ORF">QBC47DRAFT_395229</name>
</gene>
<keyword evidence="7" id="KW-1185">Reference proteome</keyword>
<accession>A0AAJ0F1E7</accession>
<feature type="transmembrane region" description="Helical" evidence="5">
    <location>
        <begin position="20"/>
        <end position="39"/>
    </location>
</feature>
<dbReference type="Pfam" id="PF04479">
    <property type="entry name" value="RTA1"/>
    <property type="match status" value="1"/>
</dbReference>
<reference evidence="6" key="1">
    <citation type="submission" date="2023-06" db="EMBL/GenBank/DDBJ databases">
        <title>Genome-scale phylogeny and comparative genomics of the fungal order Sordariales.</title>
        <authorList>
            <consortium name="Lawrence Berkeley National Laboratory"/>
            <person name="Hensen N."/>
            <person name="Bonometti L."/>
            <person name="Westerberg I."/>
            <person name="Brannstrom I.O."/>
            <person name="Guillou S."/>
            <person name="Cros-Aarteil S."/>
            <person name="Calhoun S."/>
            <person name="Haridas S."/>
            <person name="Kuo A."/>
            <person name="Mondo S."/>
            <person name="Pangilinan J."/>
            <person name="Riley R."/>
            <person name="Labutti K."/>
            <person name="Andreopoulos B."/>
            <person name="Lipzen A."/>
            <person name="Chen C."/>
            <person name="Yanf M."/>
            <person name="Daum C."/>
            <person name="Ng V."/>
            <person name="Clum A."/>
            <person name="Steindorff A."/>
            <person name="Ohm R."/>
            <person name="Martin F."/>
            <person name="Silar P."/>
            <person name="Natvig D."/>
            <person name="Lalanne C."/>
            <person name="Gautier V."/>
            <person name="Ament-Velasquez S.L."/>
            <person name="Kruys A."/>
            <person name="Hutchinson M.I."/>
            <person name="Powell A.J."/>
            <person name="Barry K."/>
            <person name="Miller A.N."/>
            <person name="Grigoriev I.V."/>
            <person name="Debuchy R."/>
            <person name="Gladieux P."/>
            <person name="Thoren M.H."/>
            <person name="Johannesson H."/>
        </authorList>
    </citation>
    <scope>NUCLEOTIDE SEQUENCE</scope>
    <source>
        <strain evidence="6">PSN4</strain>
    </source>
</reference>
<organism evidence="6 7">
    <name type="scientific">Echria macrotheca</name>
    <dbReference type="NCBI Taxonomy" id="438768"/>
    <lineage>
        <taxon>Eukaryota</taxon>
        <taxon>Fungi</taxon>
        <taxon>Dikarya</taxon>
        <taxon>Ascomycota</taxon>
        <taxon>Pezizomycotina</taxon>
        <taxon>Sordariomycetes</taxon>
        <taxon>Sordariomycetidae</taxon>
        <taxon>Sordariales</taxon>
        <taxon>Schizotheciaceae</taxon>
        <taxon>Echria</taxon>
    </lineage>
</organism>
<feature type="transmembrane region" description="Helical" evidence="5">
    <location>
        <begin position="242"/>
        <end position="262"/>
    </location>
</feature>
<dbReference type="EMBL" id="MU839851">
    <property type="protein sequence ID" value="KAK1749922.1"/>
    <property type="molecule type" value="Genomic_DNA"/>
</dbReference>
<protein>
    <submittedName>
        <fullName evidence="6">Uncharacterized protein</fullName>
    </submittedName>
</protein>
<feature type="transmembrane region" description="Helical" evidence="5">
    <location>
        <begin position="89"/>
        <end position="108"/>
    </location>
</feature>
<evidence type="ECO:0000256" key="3">
    <source>
        <dbReference type="ARBA" id="ARBA00022989"/>
    </source>
</evidence>
<evidence type="ECO:0000256" key="5">
    <source>
        <dbReference type="SAM" id="Phobius"/>
    </source>
</evidence>
<dbReference type="AlphaFoldDB" id="A0AAJ0F1E7"/>
<dbReference type="GO" id="GO:0016020">
    <property type="term" value="C:membrane"/>
    <property type="evidence" value="ECO:0007669"/>
    <property type="project" value="UniProtKB-SubCell"/>
</dbReference>
<proteinExistence type="predicted"/>
<comment type="subcellular location">
    <subcellularLocation>
        <location evidence="1">Membrane</location>
        <topology evidence="1">Multi-pass membrane protein</topology>
    </subcellularLocation>
</comment>
<dbReference type="InterPro" id="IPR007568">
    <property type="entry name" value="RTA1"/>
</dbReference>
<comment type="caution">
    <text evidence="6">The sequence shown here is derived from an EMBL/GenBank/DDBJ whole genome shotgun (WGS) entry which is preliminary data.</text>
</comment>
<keyword evidence="2 5" id="KW-0812">Transmembrane</keyword>
<dbReference type="Proteomes" id="UP001239445">
    <property type="component" value="Unassembled WGS sequence"/>
</dbReference>
<dbReference type="PANTHER" id="PTHR31465">
    <property type="entry name" value="PROTEIN RTA1-RELATED"/>
    <property type="match status" value="1"/>
</dbReference>
<evidence type="ECO:0000313" key="7">
    <source>
        <dbReference type="Proteomes" id="UP001239445"/>
    </source>
</evidence>
<evidence type="ECO:0000256" key="4">
    <source>
        <dbReference type="ARBA" id="ARBA00023136"/>
    </source>
</evidence>
<name>A0AAJ0F1E7_9PEZI</name>
<feature type="transmembrane region" description="Helical" evidence="5">
    <location>
        <begin position="51"/>
        <end position="69"/>
    </location>
</feature>
<evidence type="ECO:0000313" key="6">
    <source>
        <dbReference type="EMBL" id="KAK1749922.1"/>
    </source>
</evidence>
<feature type="transmembrane region" description="Helical" evidence="5">
    <location>
        <begin position="162"/>
        <end position="187"/>
    </location>
</feature>
<keyword evidence="4 5" id="KW-0472">Membrane</keyword>